<feature type="domain" description="N-acetyltransferase" evidence="3">
    <location>
        <begin position="46"/>
        <end position="185"/>
    </location>
</feature>
<organism evidence="4 5">
    <name type="scientific">Lentzea xinjiangensis</name>
    <dbReference type="NCBI Taxonomy" id="402600"/>
    <lineage>
        <taxon>Bacteria</taxon>
        <taxon>Bacillati</taxon>
        <taxon>Actinomycetota</taxon>
        <taxon>Actinomycetes</taxon>
        <taxon>Pseudonocardiales</taxon>
        <taxon>Pseudonocardiaceae</taxon>
        <taxon>Lentzea</taxon>
    </lineage>
</organism>
<evidence type="ECO:0000313" key="4">
    <source>
        <dbReference type="EMBL" id="SES25560.1"/>
    </source>
</evidence>
<dbReference type="PANTHER" id="PTHR43877:SF2">
    <property type="entry name" value="AMINOALKYLPHOSPHONATE N-ACETYLTRANSFERASE-RELATED"/>
    <property type="match status" value="1"/>
</dbReference>
<dbReference type="PANTHER" id="PTHR43877">
    <property type="entry name" value="AMINOALKYLPHOSPHONATE N-ACETYLTRANSFERASE-RELATED-RELATED"/>
    <property type="match status" value="1"/>
</dbReference>
<dbReference type="PROSITE" id="PS51186">
    <property type="entry name" value="GNAT"/>
    <property type="match status" value="1"/>
</dbReference>
<dbReference type="AlphaFoldDB" id="A0A1H9VUS9"/>
<dbReference type="CDD" id="cd04301">
    <property type="entry name" value="NAT_SF"/>
    <property type="match status" value="1"/>
</dbReference>
<evidence type="ECO:0000259" key="3">
    <source>
        <dbReference type="PROSITE" id="PS51186"/>
    </source>
</evidence>
<dbReference type="InterPro" id="IPR050832">
    <property type="entry name" value="Bact_Acetyltransf"/>
</dbReference>
<name>A0A1H9VUS9_9PSEU</name>
<dbReference type="GO" id="GO:0005840">
    <property type="term" value="C:ribosome"/>
    <property type="evidence" value="ECO:0007669"/>
    <property type="project" value="UniProtKB-KW"/>
</dbReference>
<reference evidence="5" key="1">
    <citation type="submission" date="2016-10" db="EMBL/GenBank/DDBJ databases">
        <authorList>
            <person name="Varghese N."/>
            <person name="Submissions S."/>
        </authorList>
    </citation>
    <scope>NUCLEOTIDE SEQUENCE [LARGE SCALE GENOMIC DNA]</scope>
    <source>
        <strain evidence="5">CGMCC 4.3525</strain>
    </source>
</reference>
<proteinExistence type="predicted"/>
<protein>
    <submittedName>
        <fullName evidence="4">Ribosomal protein S18 acetylase RimI</fullName>
    </submittedName>
</protein>
<evidence type="ECO:0000313" key="5">
    <source>
        <dbReference type="Proteomes" id="UP000199352"/>
    </source>
</evidence>
<keyword evidence="4" id="KW-0689">Ribosomal protein</keyword>
<dbReference type="SUPFAM" id="SSF55729">
    <property type="entry name" value="Acyl-CoA N-acyltransferases (Nat)"/>
    <property type="match status" value="1"/>
</dbReference>
<keyword evidence="4" id="KW-0687">Ribonucleoprotein</keyword>
<accession>A0A1H9VUS9</accession>
<keyword evidence="5" id="KW-1185">Reference proteome</keyword>
<dbReference type="STRING" id="402600.SAMN05216188_12845"/>
<dbReference type="InterPro" id="IPR016181">
    <property type="entry name" value="Acyl_CoA_acyltransferase"/>
</dbReference>
<dbReference type="Pfam" id="PF00583">
    <property type="entry name" value="Acetyltransf_1"/>
    <property type="match status" value="1"/>
</dbReference>
<keyword evidence="1" id="KW-0808">Transferase</keyword>
<evidence type="ECO:0000256" key="1">
    <source>
        <dbReference type="ARBA" id="ARBA00022679"/>
    </source>
</evidence>
<dbReference type="Gene3D" id="3.40.630.30">
    <property type="match status" value="1"/>
</dbReference>
<keyword evidence="2" id="KW-0012">Acyltransferase</keyword>
<dbReference type="Proteomes" id="UP000199352">
    <property type="component" value="Unassembled WGS sequence"/>
</dbReference>
<dbReference type="EMBL" id="FOFR01000028">
    <property type="protein sequence ID" value="SES25560.1"/>
    <property type="molecule type" value="Genomic_DNA"/>
</dbReference>
<dbReference type="InterPro" id="IPR000182">
    <property type="entry name" value="GNAT_dom"/>
</dbReference>
<gene>
    <name evidence="4" type="ORF">SAMN05216188_12845</name>
</gene>
<dbReference type="GO" id="GO:0016747">
    <property type="term" value="F:acyltransferase activity, transferring groups other than amino-acyl groups"/>
    <property type="evidence" value="ECO:0007669"/>
    <property type="project" value="InterPro"/>
</dbReference>
<evidence type="ECO:0000256" key="2">
    <source>
        <dbReference type="ARBA" id="ARBA00023315"/>
    </source>
</evidence>
<sequence>MLGFPLRWPSGLPVNWVFREATCATSIVVVTTQHTTASTASTVGTSTVTELTGDDTALAYDALRELRPHLASVDEFVELVRVQRREGYRLAASFGADGRVAAVAGFRRITNLHAGPHLHVDDLSTLPSARRQGHAAALLRWVDEEARRLGCAGVHLDSGTQRHGAHRLYLGAGYVIPAFHFSKAL</sequence>